<comment type="caution">
    <text evidence="1">The sequence shown here is derived from an EMBL/GenBank/DDBJ whole genome shotgun (WGS) entry which is preliminary data.</text>
</comment>
<name>A0A424W4X0_ALCXX</name>
<dbReference type="EMBL" id="QVXO01000067">
    <property type="protein sequence ID" value="RPJ88362.1"/>
    <property type="molecule type" value="Genomic_DNA"/>
</dbReference>
<dbReference type="Proteomes" id="UP000285324">
    <property type="component" value="Unassembled WGS sequence"/>
</dbReference>
<protein>
    <submittedName>
        <fullName evidence="1">Uncharacterized protein</fullName>
    </submittedName>
</protein>
<reference evidence="1 2" key="1">
    <citation type="submission" date="2018-08" db="EMBL/GenBank/DDBJ databases">
        <title>Achromobacter xylosoxidans Genome sequencing and assembly.</title>
        <authorList>
            <person name="Wang R."/>
            <person name="Rensing C."/>
            <person name="Li Y."/>
        </authorList>
    </citation>
    <scope>NUCLEOTIDE SEQUENCE [LARGE SCALE GENOMIC DNA]</scope>
    <source>
        <strain evidence="1 2">GD003A</strain>
    </source>
</reference>
<accession>A0A424W4X0</accession>
<organism evidence="1 2">
    <name type="scientific">Alcaligenes xylosoxydans xylosoxydans</name>
    <name type="common">Achromobacter xylosoxidans</name>
    <dbReference type="NCBI Taxonomy" id="85698"/>
    <lineage>
        <taxon>Bacteria</taxon>
        <taxon>Pseudomonadati</taxon>
        <taxon>Pseudomonadota</taxon>
        <taxon>Betaproteobacteria</taxon>
        <taxon>Burkholderiales</taxon>
        <taxon>Alcaligenaceae</taxon>
        <taxon>Achromobacter</taxon>
    </lineage>
</organism>
<evidence type="ECO:0000313" key="1">
    <source>
        <dbReference type="EMBL" id="RPJ88362.1"/>
    </source>
</evidence>
<dbReference type="AlphaFoldDB" id="A0A424W4X0"/>
<dbReference type="OrthoDB" id="8724725at2"/>
<dbReference type="RefSeq" id="WP_124260409.1">
    <property type="nucleotide sequence ID" value="NZ_CP061008.1"/>
</dbReference>
<proteinExistence type="predicted"/>
<sequence>MKDKLYNPTSAHLSRFAPLCITVAMQVLPLSLAPIVATARNFDASALDADQFSLGMVGFAGGISGAEKEMAKILERPDADDFFLSVINDDNRSTVAKLYALCGLKKGKSTAFGYAFEKIQAMNSSVSVMHGDVMKKESAGDLAVQVKNGRC</sequence>
<evidence type="ECO:0000313" key="2">
    <source>
        <dbReference type="Proteomes" id="UP000285324"/>
    </source>
</evidence>
<gene>
    <name evidence="1" type="ORF">DY367_28185</name>
</gene>